<sequence>MACVDSEVDLWSIPLVALNVTVRKKLGLYLNPKNTVAADWTGVAEAMGFSYLEIKNHETARSPAESVLESWQARCSNASVGKLLSVLTEVERKDVVEDLRPLIDEDVRKYCESQKKLSEPPLQVPEVDSCFPRTPERIGITLDDDPEGAPELFDAFICYCQSDFEFVHEMIRELEQTECRLKLCVFDRDVLPGSCVWTITSELIEKRCKRMVVVISDEYLDSDACDFQTKFALSLCPGARGKRLIPVKYKPMSRPFPASFASSRYATTPGRSHRTGSGNVSPKPSHSQSIVDGPPAHSSAMSEDQSPQTWSINKDDYELHEVIGSGATAVVQAAYCLPRKEKVAIKRINLEKCQTSMDELLERSSNHPCHFKHYSGCSLKTPLTDRKLLDPPPSSCTGRKEFLRSRPGDYWQISHYSLAILNPNLSPTPHDFAEDESGECCSRILGAGGHMDYSEKEIQAMSQCHHPNIVSYYTSFVVKDELWLVMKLLGGSVLDVIKHIISRGEHKSGVLDEASIATVLKDVLEGLEYLHKNGQVHRDVKAGNILLGDDGSVQIADFGVSAFLATGGDMTRNKVRKTFVGTPCWMAPEVMEQVRGYDFKADIWSFGITAIELATGAAPYHKYPPMKVLMLTLQNDPPLWRPASRTKRW</sequence>
<evidence type="ECO:0000256" key="9">
    <source>
        <dbReference type="ARBA" id="ARBA00022777"/>
    </source>
</evidence>
<dbReference type="InterPro" id="IPR011029">
    <property type="entry name" value="DEATH-like_dom_sf"/>
</dbReference>
<keyword evidence="13" id="KW-0395">Inflammatory response</keyword>
<evidence type="ECO:0000259" key="21">
    <source>
        <dbReference type="PROSITE" id="PS50104"/>
    </source>
</evidence>
<evidence type="ECO:0000256" key="14">
    <source>
        <dbReference type="ARBA" id="ARBA00040079"/>
    </source>
</evidence>
<dbReference type="InterPro" id="IPR035897">
    <property type="entry name" value="Toll_tir_struct_dom_sf"/>
</dbReference>
<comment type="function">
    <text evidence="16">Adapter protein involved in the Toll-like receptor and IL-1 receptor signaling pathway in the innate immune response.</text>
</comment>
<evidence type="ECO:0000256" key="1">
    <source>
        <dbReference type="ARBA" id="ARBA00001946"/>
    </source>
</evidence>
<dbReference type="EMBL" id="JASDAP010000021">
    <property type="protein sequence ID" value="KAK1884899.1"/>
    <property type="molecule type" value="Genomic_DNA"/>
</dbReference>
<dbReference type="InterPro" id="IPR017441">
    <property type="entry name" value="Protein_kinase_ATP_BS"/>
</dbReference>
<evidence type="ECO:0000256" key="17">
    <source>
        <dbReference type="PROSITE-ProRule" id="PRU10141"/>
    </source>
</evidence>
<dbReference type="Gene3D" id="1.10.533.10">
    <property type="entry name" value="Death Domain, Fas"/>
    <property type="match status" value="1"/>
</dbReference>
<evidence type="ECO:0000256" key="13">
    <source>
        <dbReference type="ARBA" id="ARBA00023198"/>
    </source>
</evidence>
<feature type="domain" description="TIR" evidence="21">
    <location>
        <begin position="151"/>
        <end position="298"/>
    </location>
</feature>
<dbReference type="Pfam" id="PF00069">
    <property type="entry name" value="Pkinase"/>
    <property type="match status" value="1"/>
</dbReference>
<proteinExistence type="inferred from homology"/>
<keyword evidence="6" id="KW-0723">Serine/threonine-protein kinase</keyword>
<feature type="binding site" evidence="17">
    <location>
        <position position="346"/>
    </location>
    <ligand>
        <name>ATP</name>
        <dbReference type="ChEBI" id="CHEBI:30616"/>
    </ligand>
</feature>
<dbReference type="GO" id="GO:0045087">
    <property type="term" value="P:innate immune response"/>
    <property type="evidence" value="ECO:0007669"/>
    <property type="project" value="UniProtKB-KW"/>
</dbReference>
<dbReference type="SMART" id="SM00005">
    <property type="entry name" value="DEATH"/>
    <property type="match status" value="1"/>
</dbReference>
<protein>
    <recommendedName>
        <fullName evidence="14">Serine/threonine-protein kinase OSR1</fullName>
        <ecNumber evidence="4">2.7.11.1</ecNumber>
    </recommendedName>
    <alternativeName>
        <fullName evidence="15">Oxidative stress-responsive 1 protein</fullName>
    </alternativeName>
</protein>
<dbReference type="CDD" id="cd08312">
    <property type="entry name" value="Death_MyD88"/>
    <property type="match status" value="1"/>
</dbReference>
<evidence type="ECO:0000256" key="18">
    <source>
        <dbReference type="SAM" id="MobiDB-lite"/>
    </source>
</evidence>
<dbReference type="Pfam" id="PF00531">
    <property type="entry name" value="Death"/>
    <property type="match status" value="1"/>
</dbReference>
<dbReference type="PROSITE" id="PS00107">
    <property type="entry name" value="PROTEIN_KINASE_ATP"/>
    <property type="match status" value="1"/>
</dbReference>
<evidence type="ECO:0000256" key="15">
    <source>
        <dbReference type="ARBA" id="ARBA00042936"/>
    </source>
</evidence>
<dbReference type="SMART" id="SM00255">
    <property type="entry name" value="TIR"/>
    <property type="match status" value="1"/>
</dbReference>
<dbReference type="AlphaFoldDB" id="A0AAD9F0M2"/>
<reference evidence="22" key="1">
    <citation type="submission" date="2023-04" db="EMBL/GenBank/DDBJ databases">
        <title>Chromosome-level genome of Chaenocephalus aceratus.</title>
        <authorList>
            <person name="Park H."/>
        </authorList>
    </citation>
    <scope>NUCLEOTIDE SEQUENCE</scope>
    <source>
        <strain evidence="22">DE</strain>
        <tissue evidence="22">Muscle</tissue>
    </source>
</reference>
<dbReference type="SUPFAM" id="SSF52200">
    <property type="entry name" value="Toll/Interleukin receptor TIR domain"/>
    <property type="match status" value="1"/>
</dbReference>
<dbReference type="PROSITE" id="PS50017">
    <property type="entry name" value="DEATH_DOMAIN"/>
    <property type="match status" value="1"/>
</dbReference>
<dbReference type="Proteomes" id="UP001228049">
    <property type="component" value="Unassembled WGS sequence"/>
</dbReference>
<dbReference type="PROSITE" id="PS50104">
    <property type="entry name" value="TIR"/>
    <property type="match status" value="1"/>
</dbReference>
<keyword evidence="23" id="KW-1185">Reference proteome</keyword>
<evidence type="ECO:0000313" key="23">
    <source>
        <dbReference type="Proteomes" id="UP001228049"/>
    </source>
</evidence>
<dbReference type="InterPro" id="IPR050629">
    <property type="entry name" value="STE20/SPS1-PAK"/>
</dbReference>
<comment type="caution">
    <text evidence="22">The sequence shown here is derived from an EMBL/GenBank/DDBJ whole genome shotgun (WGS) entry which is preliminary data.</text>
</comment>
<keyword evidence="12" id="KW-0007">Acetylation</keyword>
<dbReference type="Gene3D" id="3.40.50.10140">
    <property type="entry name" value="Toll/interleukin-1 receptor homology (TIR) domain"/>
    <property type="match status" value="1"/>
</dbReference>
<comment type="subcellular location">
    <subcellularLocation>
        <location evidence="2">Cytoplasm</location>
    </subcellularLocation>
</comment>
<keyword evidence="9" id="KW-0418">Kinase</keyword>
<dbReference type="SUPFAM" id="SSF56112">
    <property type="entry name" value="Protein kinase-like (PK-like)"/>
    <property type="match status" value="1"/>
</dbReference>
<dbReference type="InterPro" id="IPR000488">
    <property type="entry name" value="Death_dom"/>
</dbReference>
<keyword evidence="7" id="KW-0399">Innate immunity</keyword>
<comment type="similarity">
    <text evidence="3">Belongs to the protein kinase superfamily. STE Ser/Thr protein kinase family. STE20 subfamily.</text>
</comment>
<dbReference type="InterPro" id="IPR034249">
    <property type="entry name" value="MyD88_Death"/>
</dbReference>
<keyword evidence="8 17" id="KW-0547">Nucleotide-binding</keyword>
<organism evidence="22 23">
    <name type="scientific">Dissostichus eleginoides</name>
    <name type="common">Patagonian toothfish</name>
    <name type="synonym">Dissostichus amissus</name>
    <dbReference type="NCBI Taxonomy" id="100907"/>
    <lineage>
        <taxon>Eukaryota</taxon>
        <taxon>Metazoa</taxon>
        <taxon>Chordata</taxon>
        <taxon>Craniata</taxon>
        <taxon>Vertebrata</taxon>
        <taxon>Euteleostomi</taxon>
        <taxon>Actinopterygii</taxon>
        <taxon>Neopterygii</taxon>
        <taxon>Teleostei</taxon>
        <taxon>Neoteleostei</taxon>
        <taxon>Acanthomorphata</taxon>
        <taxon>Eupercaria</taxon>
        <taxon>Perciformes</taxon>
        <taxon>Notothenioidei</taxon>
        <taxon>Nototheniidae</taxon>
        <taxon>Dissostichus</taxon>
    </lineage>
</organism>
<dbReference type="InterPro" id="IPR000157">
    <property type="entry name" value="TIR_dom"/>
</dbReference>
<evidence type="ECO:0000259" key="20">
    <source>
        <dbReference type="PROSITE" id="PS50017"/>
    </source>
</evidence>
<dbReference type="InterPro" id="IPR011009">
    <property type="entry name" value="Kinase-like_dom_sf"/>
</dbReference>
<dbReference type="FunFam" id="3.40.50.10140:FF:000005">
    <property type="entry name" value="Myeloid differentiation primary response protein MyD88"/>
    <property type="match status" value="1"/>
</dbReference>
<dbReference type="GO" id="GO:0010820">
    <property type="term" value="P:positive regulation of T cell chemotaxis"/>
    <property type="evidence" value="ECO:0007669"/>
    <property type="project" value="TreeGrafter"/>
</dbReference>
<keyword evidence="11" id="KW-0391">Immunity</keyword>
<dbReference type="FunFam" id="1.10.533.10:FF:000029">
    <property type="entry name" value="Myeloid differentiation primary response protein MyD88"/>
    <property type="match status" value="1"/>
</dbReference>
<evidence type="ECO:0000256" key="8">
    <source>
        <dbReference type="ARBA" id="ARBA00022741"/>
    </source>
</evidence>
<feature type="compositionally biased region" description="Polar residues" evidence="18">
    <location>
        <begin position="299"/>
        <end position="308"/>
    </location>
</feature>
<feature type="region of interest" description="Disordered" evidence="18">
    <location>
        <begin position="264"/>
        <end position="308"/>
    </location>
</feature>
<feature type="domain" description="Protein kinase" evidence="19">
    <location>
        <begin position="317"/>
        <end position="649"/>
    </location>
</feature>
<feature type="domain" description="Death" evidence="20">
    <location>
        <begin position="25"/>
        <end position="103"/>
    </location>
</feature>
<evidence type="ECO:0000256" key="6">
    <source>
        <dbReference type="ARBA" id="ARBA00022527"/>
    </source>
</evidence>
<evidence type="ECO:0000256" key="7">
    <source>
        <dbReference type="ARBA" id="ARBA00022588"/>
    </source>
</evidence>
<evidence type="ECO:0000256" key="5">
    <source>
        <dbReference type="ARBA" id="ARBA00022490"/>
    </source>
</evidence>
<evidence type="ECO:0000256" key="11">
    <source>
        <dbReference type="ARBA" id="ARBA00022859"/>
    </source>
</evidence>
<dbReference type="InterPro" id="IPR000719">
    <property type="entry name" value="Prot_kinase_dom"/>
</dbReference>
<evidence type="ECO:0000256" key="3">
    <source>
        <dbReference type="ARBA" id="ARBA00008874"/>
    </source>
</evidence>
<evidence type="ECO:0000313" key="22">
    <source>
        <dbReference type="EMBL" id="KAK1884899.1"/>
    </source>
</evidence>
<dbReference type="FunFam" id="1.10.510.10:FF:000068">
    <property type="entry name" value="STE20/SPS1-related proline-alanine-rich protein kinase"/>
    <property type="match status" value="1"/>
</dbReference>
<dbReference type="PROSITE" id="PS50011">
    <property type="entry name" value="PROTEIN_KINASE_DOM"/>
    <property type="match status" value="1"/>
</dbReference>
<name>A0AAD9F0M2_DISEL</name>
<evidence type="ECO:0000259" key="19">
    <source>
        <dbReference type="PROSITE" id="PS50011"/>
    </source>
</evidence>
<keyword evidence="9" id="KW-0808">Transferase</keyword>
<evidence type="ECO:0000256" key="16">
    <source>
        <dbReference type="ARBA" id="ARBA00054956"/>
    </source>
</evidence>
<keyword evidence="10 17" id="KW-0067">ATP-binding</keyword>
<evidence type="ECO:0000256" key="10">
    <source>
        <dbReference type="ARBA" id="ARBA00022840"/>
    </source>
</evidence>
<dbReference type="Gene3D" id="3.30.200.20">
    <property type="entry name" value="Phosphorylase Kinase, domain 1"/>
    <property type="match status" value="2"/>
</dbReference>
<accession>A0AAD9F0M2</accession>
<evidence type="ECO:0000256" key="2">
    <source>
        <dbReference type="ARBA" id="ARBA00004496"/>
    </source>
</evidence>
<dbReference type="Pfam" id="PF01582">
    <property type="entry name" value="TIR"/>
    <property type="match status" value="1"/>
</dbReference>
<comment type="cofactor">
    <cofactor evidence="1">
        <name>Mg(2+)</name>
        <dbReference type="ChEBI" id="CHEBI:18420"/>
    </cofactor>
</comment>
<dbReference type="EC" id="2.7.11.1" evidence="4"/>
<dbReference type="GO" id="GO:0006954">
    <property type="term" value="P:inflammatory response"/>
    <property type="evidence" value="ECO:0007669"/>
    <property type="project" value="UniProtKB-KW"/>
</dbReference>
<dbReference type="Gene3D" id="1.10.510.10">
    <property type="entry name" value="Transferase(Phosphotransferase) domain 1"/>
    <property type="match status" value="1"/>
</dbReference>
<dbReference type="GO" id="GO:0005524">
    <property type="term" value="F:ATP binding"/>
    <property type="evidence" value="ECO:0007669"/>
    <property type="project" value="UniProtKB-UniRule"/>
</dbReference>
<evidence type="ECO:0000256" key="4">
    <source>
        <dbReference type="ARBA" id="ARBA00012513"/>
    </source>
</evidence>
<dbReference type="PANTHER" id="PTHR48012">
    <property type="entry name" value="STERILE20-LIKE KINASE, ISOFORM B-RELATED"/>
    <property type="match status" value="1"/>
</dbReference>
<dbReference type="PANTHER" id="PTHR48012:SF1">
    <property type="entry name" value="SERINE_THREONINE-PROTEIN KINASE OSR1"/>
    <property type="match status" value="1"/>
</dbReference>
<evidence type="ECO:0000256" key="12">
    <source>
        <dbReference type="ARBA" id="ARBA00022990"/>
    </source>
</evidence>
<feature type="compositionally biased region" description="Polar residues" evidence="18">
    <location>
        <begin position="264"/>
        <end position="290"/>
    </location>
</feature>
<gene>
    <name evidence="22" type="ORF">KUDE01_031096</name>
</gene>
<keyword evidence="5" id="KW-0963">Cytoplasm</keyword>
<dbReference type="GO" id="GO:0004674">
    <property type="term" value="F:protein serine/threonine kinase activity"/>
    <property type="evidence" value="ECO:0007669"/>
    <property type="project" value="UniProtKB-KW"/>
</dbReference>
<dbReference type="SMART" id="SM00220">
    <property type="entry name" value="S_TKc"/>
    <property type="match status" value="1"/>
</dbReference>
<dbReference type="GO" id="GO:0005829">
    <property type="term" value="C:cytosol"/>
    <property type="evidence" value="ECO:0007669"/>
    <property type="project" value="TreeGrafter"/>
</dbReference>
<dbReference type="SUPFAM" id="SSF47986">
    <property type="entry name" value="DEATH domain"/>
    <property type="match status" value="1"/>
</dbReference>
<dbReference type="GO" id="GO:0035556">
    <property type="term" value="P:intracellular signal transduction"/>
    <property type="evidence" value="ECO:0007669"/>
    <property type="project" value="TreeGrafter"/>
</dbReference>